<dbReference type="EMBL" id="JAUKUD010000004">
    <property type="protein sequence ID" value="KAK0747097.1"/>
    <property type="molecule type" value="Genomic_DNA"/>
</dbReference>
<dbReference type="Proteomes" id="UP001172155">
    <property type="component" value="Unassembled WGS sequence"/>
</dbReference>
<reference evidence="2" key="1">
    <citation type="submission" date="2023-06" db="EMBL/GenBank/DDBJ databases">
        <title>Genome-scale phylogeny and comparative genomics of the fungal order Sordariales.</title>
        <authorList>
            <consortium name="Lawrence Berkeley National Laboratory"/>
            <person name="Hensen N."/>
            <person name="Bonometti L."/>
            <person name="Westerberg I."/>
            <person name="Brannstrom I.O."/>
            <person name="Guillou S."/>
            <person name="Cros-Aarteil S."/>
            <person name="Calhoun S."/>
            <person name="Haridas S."/>
            <person name="Kuo A."/>
            <person name="Mondo S."/>
            <person name="Pangilinan J."/>
            <person name="Riley R."/>
            <person name="LaButti K."/>
            <person name="Andreopoulos B."/>
            <person name="Lipzen A."/>
            <person name="Chen C."/>
            <person name="Yanf M."/>
            <person name="Daum C."/>
            <person name="Ng V."/>
            <person name="Clum A."/>
            <person name="Steindorff A."/>
            <person name="Ohm R."/>
            <person name="Martin F."/>
            <person name="Silar P."/>
            <person name="Natvig D."/>
            <person name="Lalanne C."/>
            <person name="Gautier V."/>
            <person name="Ament-velasquez S.L."/>
            <person name="Kruys A."/>
            <person name="Hutchinson M.I."/>
            <person name="Powell A.J."/>
            <person name="Barry K."/>
            <person name="Miller A.N."/>
            <person name="Grigoriev I.V."/>
            <person name="Debuchy R."/>
            <person name="Gladieux P."/>
            <person name="Thoren M.H."/>
            <person name="Johannesson H."/>
        </authorList>
    </citation>
    <scope>NUCLEOTIDE SEQUENCE</scope>
    <source>
        <strain evidence="2">SMH3187-1</strain>
    </source>
</reference>
<proteinExistence type="predicted"/>
<feature type="compositionally biased region" description="Basic and acidic residues" evidence="1">
    <location>
        <begin position="41"/>
        <end position="77"/>
    </location>
</feature>
<feature type="region of interest" description="Disordered" evidence="1">
    <location>
        <begin position="1"/>
        <end position="89"/>
    </location>
</feature>
<evidence type="ECO:0000313" key="3">
    <source>
        <dbReference type="Proteomes" id="UP001172155"/>
    </source>
</evidence>
<keyword evidence="3" id="KW-1185">Reference proteome</keyword>
<sequence>MVLTVPVFPVKHKRSLPPPTRTLKSGKPRPPKRPFLDLGEEEAKREEQRRKLEKQEEEKEKQLAEGERKEDNEEELVKGPSNPTIPQLLTSTFTHNSIPSYKDAVMIRDLSLTSLLLMPRPLLVPDFPDTPWQSTVSHSVVPRRQSTPSQSVGPRPPMHPRGPRRPWELRRPRRGPSEPSSTVTEPDSDPDDSDSDELPESPAPPYAEKRGRLDNPGLQDVTPRPIPKRVDEIHRLFARRAQTRRPAGRDPVVFPAYRPRRLYEMVHDPFFYQSKKTGNFKTGHDMSLKGRGSVGVGREISVSKHRWVQHKGYRAVTKWTQKDREDCLEDDCQHVIDVKRGPRPLKEYLWMDSSEKPLGRQVEVSTERGAEHRLEVWVPVVTRRLMEAMVALWTFLVWDLALGRGAETPGSSLALRLC</sequence>
<feature type="region of interest" description="Disordered" evidence="1">
    <location>
        <begin position="134"/>
        <end position="227"/>
    </location>
</feature>
<feature type="compositionally biased region" description="Polar residues" evidence="1">
    <location>
        <begin position="134"/>
        <end position="152"/>
    </location>
</feature>
<protein>
    <submittedName>
        <fullName evidence="2">Uncharacterized protein</fullName>
    </submittedName>
</protein>
<accession>A0AA40EXF2</accession>
<evidence type="ECO:0000313" key="2">
    <source>
        <dbReference type="EMBL" id="KAK0747097.1"/>
    </source>
</evidence>
<gene>
    <name evidence="2" type="ORF">B0T18DRAFT_391425</name>
</gene>
<comment type="caution">
    <text evidence="2">The sequence shown here is derived from an EMBL/GenBank/DDBJ whole genome shotgun (WGS) entry which is preliminary data.</text>
</comment>
<dbReference type="AlphaFoldDB" id="A0AA40EXF2"/>
<feature type="compositionally biased region" description="Acidic residues" evidence="1">
    <location>
        <begin position="186"/>
        <end position="199"/>
    </location>
</feature>
<organism evidence="2 3">
    <name type="scientific">Schizothecium vesticola</name>
    <dbReference type="NCBI Taxonomy" id="314040"/>
    <lineage>
        <taxon>Eukaryota</taxon>
        <taxon>Fungi</taxon>
        <taxon>Dikarya</taxon>
        <taxon>Ascomycota</taxon>
        <taxon>Pezizomycotina</taxon>
        <taxon>Sordariomycetes</taxon>
        <taxon>Sordariomycetidae</taxon>
        <taxon>Sordariales</taxon>
        <taxon>Schizotheciaceae</taxon>
        <taxon>Schizothecium</taxon>
    </lineage>
</organism>
<evidence type="ECO:0000256" key="1">
    <source>
        <dbReference type="SAM" id="MobiDB-lite"/>
    </source>
</evidence>
<name>A0AA40EXF2_9PEZI</name>